<proteinExistence type="predicted"/>
<protein>
    <submittedName>
        <fullName evidence="1">Uncharacterized protein</fullName>
    </submittedName>
</protein>
<dbReference type="EMBL" id="CP066681">
    <property type="protein sequence ID" value="QQG35551.1"/>
    <property type="molecule type" value="Genomic_DNA"/>
</dbReference>
<organism evidence="1 2">
    <name type="scientific">Micavibrio aeruginosavorus</name>
    <dbReference type="NCBI Taxonomy" id="349221"/>
    <lineage>
        <taxon>Bacteria</taxon>
        <taxon>Pseudomonadati</taxon>
        <taxon>Bdellovibrionota</taxon>
        <taxon>Bdellovibrionia</taxon>
        <taxon>Bdellovibrionales</taxon>
        <taxon>Pseudobdellovibrionaceae</taxon>
        <taxon>Micavibrio</taxon>
    </lineage>
</organism>
<gene>
    <name evidence="1" type="ORF">HYS17_08460</name>
</gene>
<accession>A0A7T5UG68</accession>
<evidence type="ECO:0000313" key="2">
    <source>
        <dbReference type="Proteomes" id="UP000595362"/>
    </source>
</evidence>
<reference evidence="1 2" key="1">
    <citation type="submission" date="2020-07" db="EMBL/GenBank/DDBJ databases">
        <title>Huge and variable diversity of episymbiotic CPR bacteria and DPANN archaea in groundwater ecosystems.</title>
        <authorList>
            <person name="He C.Y."/>
            <person name="Keren R."/>
            <person name="Whittaker M."/>
            <person name="Farag I.F."/>
            <person name="Doudna J."/>
            <person name="Cate J.H.D."/>
            <person name="Banfield J.F."/>
        </authorList>
    </citation>
    <scope>NUCLEOTIDE SEQUENCE [LARGE SCALE GENOMIC DNA]</scope>
    <source>
        <strain evidence="1">NC_groundwater_70_Ag_B-0.1um_54_66</strain>
    </source>
</reference>
<evidence type="ECO:0000313" key="1">
    <source>
        <dbReference type="EMBL" id="QQG35551.1"/>
    </source>
</evidence>
<dbReference type="AlphaFoldDB" id="A0A7T5UG68"/>
<name>A0A7T5UG68_9BACT</name>
<sequence length="61" mass="6741">MSLFKKPATEPPRDPEHEKLSEMILAARGIVIRSEEQRKASIGAVYAELTRSSHVPSPPSL</sequence>
<dbReference type="Proteomes" id="UP000595362">
    <property type="component" value="Chromosome"/>
</dbReference>